<gene>
    <name evidence="2" type="ORF">R1sor_019527</name>
</gene>
<evidence type="ECO:0000256" key="1">
    <source>
        <dbReference type="SAM" id="MobiDB-lite"/>
    </source>
</evidence>
<dbReference type="Proteomes" id="UP001633002">
    <property type="component" value="Unassembled WGS sequence"/>
</dbReference>
<dbReference type="EMBL" id="JBJQOH010000001">
    <property type="protein sequence ID" value="KAL3701505.1"/>
    <property type="molecule type" value="Genomic_DNA"/>
</dbReference>
<feature type="compositionally biased region" description="Basic and acidic residues" evidence="1">
    <location>
        <begin position="1"/>
        <end position="20"/>
    </location>
</feature>
<comment type="caution">
    <text evidence="2">The sequence shown here is derived from an EMBL/GenBank/DDBJ whole genome shotgun (WGS) entry which is preliminary data.</text>
</comment>
<sequence length="131" mass="14849">MEESDTGKDKRKRDQHEKGTIQKQPSGGKSAESSELPPGKSPIRQGEIQGTMHIETFEDSVGESAVQNGAELQQWQKLTAELDLADGWCAMKKRVGPHFTRQKVVGRRLDQARLDRIHYTQMKDWVTKGFK</sequence>
<evidence type="ECO:0000313" key="2">
    <source>
        <dbReference type="EMBL" id="KAL3701505.1"/>
    </source>
</evidence>
<feature type="compositionally biased region" description="Polar residues" evidence="1">
    <location>
        <begin position="21"/>
        <end position="33"/>
    </location>
</feature>
<reference evidence="2 3" key="1">
    <citation type="submission" date="2024-09" db="EMBL/GenBank/DDBJ databases">
        <title>Chromosome-scale assembly of Riccia sorocarpa.</title>
        <authorList>
            <person name="Paukszto L."/>
        </authorList>
    </citation>
    <scope>NUCLEOTIDE SEQUENCE [LARGE SCALE GENOMIC DNA]</scope>
    <source>
        <strain evidence="2">LP-2024</strain>
        <tissue evidence="2">Aerial parts of the thallus</tissue>
    </source>
</reference>
<feature type="region of interest" description="Disordered" evidence="1">
    <location>
        <begin position="1"/>
        <end position="49"/>
    </location>
</feature>
<organism evidence="2 3">
    <name type="scientific">Riccia sorocarpa</name>
    <dbReference type="NCBI Taxonomy" id="122646"/>
    <lineage>
        <taxon>Eukaryota</taxon>
        <taxon>Viridiplantae</taxon>
        <taxon>Streptophyta</taxon>
        <taxon>Embryophyta</taxon>
        <taxon>Marchantiophyta</taxon>
        <taxon>Marchantiopsida</taxon>
        <taxon>Marchantiidae</taxon>
        <taxon>Marchantiales</taxon>
        <taxon>Ricciaceae</taxon>
        <taxon>Riccia</taxon>
    </lineage>
</organism>
<evidence type="ECO:0000313" key="3">
    <source>
        <dbReference type="Proteomes" id="UP001633002"/>
    </source>
</evidence>
<accession>A0ABD3ICS3</accession>
<keyword evidence="3" id="KW-1185">Reference proteome</keyword>
<name>A0ABD3ICS3_9MARC</name>
<proteinExistence type="predicted"/>
<dbReference type="AlphaFoldDB" id="A0ABD3ICS3"/>
<protein>
    <submittedName>
        <fullName evidence="2">Uncharacterized protein</fullName>
    </submittedName>
</protein>